<dbReference type="Pfam" id="PF16297">
    <property type="entry name" value="DUF4939"/>
    <property type="match status" value="1"/>
</dbReference>
<feature type="coiled-coil region" evidence="1">
    <location>
        <begin position="29"/>
        <end position="63"/>
    </location>
</feature>
<name>A0A485P2G9_LYNPA</name>
<sequence length="382" mass="41983">MVQPQTSKAETPASAASTNAQMDDVIDTLTSLRLTNSALRREASTLRAEKANLTNMLESVMAELTLLRTRARIPGALQITPPISAITSNGTRPMTTPPTSLPEPFSGDPGQLAGFLMQMDRFMIFQASRFPGEAERVAFLVSRLTGEAEKWAIPHMQPDSPLRNNYQGFLAELRRTYKSPLRHARRAQIRKTSASNRAVRERQMLCRHLASWLPRARGPAPCTQPPTGPAQLRPCPPEPGTFKNGPPPRSHLPRRRQHTHTLCSVEETSIQRHRPGLKTFLPASPDLFHKEIFLPHCWAPSYPLGFLVTCASFVPRAHVSPLLLATPAPLATTALLPGHSDSAACRRPFGLTSPGLARFAEAPPLPSAGPPWQPHPRLPCWG</sequence>
<evidence type="ECO:0000256" key="1">
    <source>
        <dbReference type="SAM" id="Coils"/>
    </source>
</evidence>
<dbReference type="EMBL" id="CAAGRJ010025558">
    <property type="protein sequence ID" value="VFV38146.1"/>
    <property type="molecule type" value="Genomic_DNA"/>
</dbReference>
<protein>
    <recommendedName>
        <fullName evidence="3">DUF4939 domain-containing protein</fullName>
    </recommendedName>
</protein>
<feature type="region of interest" description="Disordered" evidence="2">
    <location>
        <begin position="84"/>
        <end position="105"/>
    </location>
</feature>
<feature type="region of interest" description="Disordered" evidence="2">
    <location>
        <begin position="1"/>
        <end position="20"/>
    </location>
</feature>
<gene>
    <name evidence="4" type="ORF">LYPA_23C018646</name>
</gene>
<reference evidence="4 5" key="1">
    <citation type="submission" date="2019-01" db="EMBL/GenBank/DDBJ databases">
        <authorList>
            <person name="Alioto T."/>
            <person name="Alioto T."/>
        </authorList>
    </citation>
    <scope>NUCLEOTIDE SEQUENCE [LARGE SCALE GENOMIC DNA]</scope>
</reference>
<accession>A0A485P2G9</accession>
<dbReference type="AlphaFoldDB" id="A0A485P2G9"/>
<feature type="domain" description="DUF4939" evidence="3">
    <location>
        <begin position="96"/>
        <end position="177"/>
    </location>
</feature>
<organism evidence="4 5">
    <name type="scientific">Lynx pardinus</name>
    <name type="common">Iberian lynx</name>
    <name type="synonym">Felis pardina</name>
    <dbReference type="NCBI Taxonomy" id="191816"/>
    <lineage>
        <taxon>Eukaryota</taxon>
        <taxon>Metazoa</taxon>
        <taxon>Chordata</taxon>
        <taxon>Craniata</taxon>
        <taxon>Vertebrata</taxon>
        <taxon>Euteleostomi</taxon>
        <taxon>Mammalia</taxon>
        <taxon>Eutheria</taxon>
        <taxon>Laurasiatheria</taxon>
        <taxon>Carnivora</taxon>
        <taxon>Feliformia</taxon>
        <taxon>Felidae</taxon>
        <taxon>Felinae</taxon>
        <taxon>Lynx</taxon>
    </lineage>
</organism>
<evidence type="ECO:0000259" key="3">
    <source>
        <dbReference type="Pfam" id="PF16297"/>
    </source>
</evidence>
<feature type="compositionally biased region" description="Polar residues" evidence="2">
    <location>
        <begin position="85"/>
        <end position="94"/>
    </location>
</feature>
<evidence type="ECO:0000313" key="5">
    <source>
        <dbReference type="Proteomes" id="UP000386466"/>
    </source>
</evidence>
<feature type="region of interest" description="Disordered" evidence="2">
    <location>
        <begin position="235"/>
        <end position="255"/>
    </location>
</feature>
<evidence type="ECO:0000313" key="4">
    <source>
        <dbReference type="EMBL" id="VFV38146.1"/>
    </source>
</evidence>
<evidence type="ECO:0000256" key="2">
    <source>
        <dbReference type="SAM" id="MobiDB-lite"/>
    </source>
</evidence>
<feature type="compositionally biased region" description="Pro residues" evidence="2">
    <location>
        <begin position="235"/>
        <end position="250"/>
    </location>
</feature>
<keyword evidence="5" id="KW-1185">Reference proteome</keyword>
<dbReference type="InterPro" id="IPR032549">
    <property type="entry name" value="DUF4939"/>
</dbReference>
<dbReference type="Proteomes" id="UP000386466">
    <property type="component" value="Unassembled WGS sequence"/>
</dbReference>
<keyword evidence="1" id="KW-0175">Coiled coil</keyword>
<proteinExistence type="predicted"/>